<dbReference type="Gene3D" id="3.30.420.10">
    <property type="entry name" value="Ribonuclease H-like superfamily/Ribonuclease H"/>
    <property type="match status" value="1"/>
</dbReference>
<proteinExistence type="predicted"/>
<dbReference type="PANTHER" id="PTHR47074">
    <property type="entry name" value="BNAC02G40300D PROTEIN"/>
    <property type="match status" value="1"/>
</dbReference>
<dbReference type="InterPro" id="IPR012337">
    <property type="entry name" value="RNaseH-like_sf"/>
</dbReference>
<reference evidence="2" key="1">
    <citation type="submission" date="2018-11" db="EMBL/GenBank/DDBJ databases">
        <authorList>
            <person name="Grassa J C."/>
        </authorList>
    </citation>
    <scope>NUCLEOTIDE SEQUENCE [LARGE SCALE GENOMIC DNA]</scope>
</reference>
<reference evidence="2" key="2">
    <citation type="submission" date="2021-03" db="UniProtKB">
        <authorList>
            <consortium name="EnsemblPlants"/>
        </authorList>
    </citation>
    <scope>IDENTIFICATION</scope>
</reference>
<accession>A0A803NTF1</accession>
<dbReference type="SUPFAM" id="SSF53098">
    <property type="entry name" value="Ribonuclease H-like"/>
    <property type="match status" value="1"/>
</dbReference>
<dbReference type="GO" id="GO:0004523">
    <property type="term" value="F:RNA-DNA hybrid ribonuclease activity"/>
    <property type="evidence" value="ECO:0007669"/>
    <property type="project" value="InterPro"/>
</dbReference>
<dbReference type="AlphaFoldDB" id="A0A803NTF1"/>
<evidence type="ECO:0000259" key="1">
    <source>
        <dbReference type="Pfam" id="PF13456"/>
    </source>
</evidence>
<dbReference type="Pfam" id="PF13456">
    <property type="entry name" value="RVT_3"/>
    <property type="match status" value="1"/>
</dbReference>
<keyword evidence="3" id="KW-1185">Reference proteome</keyword>
<dbReference type="InterPro" id="IPR044730">
    <property type="entry name" value="RNase_H-like_dom_plant"/>
</dbReference>
<dbReference type="InterPro" id="IPR036397">
    <property type="entry name" value="RNaseH_sf"/>
</dbReference>
<name>A0A803NTF1_CANSA</name>
<protein>
    <recommendedName>
        <fullName evidence="1">RNase H type-1 domain-containing protein</fullName>
    </recommendedName>
</protein>
<dbReference type="EnsemblPlants" id="evm.model.02.1386">
    <property type="protein sequence ID" value="cds.evm.model.02.1386"/>
    <property type="gene ID" value="evm.TU.02.1386"/>
</dbReference>
<sequence length="395" mass="44692">MGGEQNEGRLREREVDLLYCGGWRVIVMSYLQNHIDLNVTMKDSRNWHLTGMNGEPRRHLCHNSWNLFRELRDRDDGPWCVIGDLNNVASAEDKRGGNTYPRSSIDGFQQKLKNEYGQWVDWETCLEVNYFNALFASSGSRFREAIDCVGTSVTDEMNKMLNQLVCEEEVKKVLFQMHLDKSLGHDGMTPTFHQKCWSIVGGDVVKMVQRFFLDGMFRDNCHEANVVLTPEKKNPRITCQALASCLERVRIGNMITDVSLINGKLLQIMDVESSQIGLVAEDGAEQWCVPFGDIIKVNVDAAIFGESHSFGVGMVAHDSHGFLLEGCTQLFQGVVRPEIVEAIGVLEALSWIKRNQWQEVFLETDCLVVVQALRSSVAMLSLFGSIIEECENLLF</sequence>
<dbReference type="InterPro" id="IPR052929">
    <property type="entry name" value="RNase_H-like_EbsB-rel"/>
</dbReference>
<feature type="domain" description="RNase H type-1" evidence="1">
    <location>
        <begin position="298"/>
        <end position="393"/>
    </location>
</feature>
<dbReference type="Gramene" id="evm.model.02.1386">
    <property type="protein sequence ID" value="cds.evm.model.02.1386"/>
    <property type="gene ID" value="evm.TU.02.1386"/>
</dbReference>
<dbReference type="PANTHER" id="PTHR47074:SF11">
    <property type="entry name" value="REVERSE TRANSCRIPTASE-LIKE PROTEIN"/>
    <property type="match status" value="1"/>
</dbReference>
<dbReference type="EMBL" id="UZAU01000185">
    <property type="status" value="NOT_ANNOTATED_CDS"/>
    <property type="molecule type" value="Genomic_DNA"/>
</dbReference>
<dbReference type="Proteomes" id="UP000596661">
    <property type="component" value="Chromosome 2"/>
</dbReference>
<dbReference type="CDD" id="cd06222">
    <property type="entry name" value="RNase_H_like"/>
    <property type="match status" value="1"/>
</dbReference>
<evidence type="ECO:0000313" key="2">
    <source>
        <dbReference type="EnsemblPlants" id="cds.evm.model.02.1386"/>
    </source>
</evidence>
<dbReference type="InterPro" id="IPR002156">
    <property type="entry name" value="RNaseH_domain"/>
</dbReference>
<organism evidence="2 3">
    <name type="scientific">Cannabis sativa</name>
    <name type="common">Hemp</name>
    <name type="synonym">Marijuana</name>
    <dbReference type="NCBI Taxonomy" id="3483"/>
    <lineage>
        <taxon>Eukaryota</taxon>
        <taxon>Viridiplantae</taxon>
        <taxon>Streptophyta</taxon>
        <taxon>Embryophyta</taxon>
        <taxon>Tracheophyta</taxon>
        <taxon>Spermatophyta</taxon>
        <taxon>Magnoliopsida</taxon>
        <taxon>eudicotyledons</taxon>
        <taxon>Gunneridae</taxon>
        <taxon>Pentapetalae</taxon>
        <taxon>rosids</taxon>
        <taxon>fabids</taxon>
        <taxon>Rosales</taxon>
        <taxon>Cannabaceae</taxon>
        <taxon>Cannabis</taxon>
    </lineage>
</organism>
<dbReference type="GO" id="GO:0003676">
    <property type="term" value="F:nucleic acid binding"/>
    <property type="evidence" value="ECO:0007669"/>
    <property type="project" value="InterPro"/>
</dbReference>
<evidence type="ECO:0000313" key="3">
    <source>
        <dbReference type="Proteomes" id="UP000596661"/>
    </source>
</evidence>